<dbReference type="PANTHER" id="PTHR37423">
    <property type="entry name" value="SOLUBLE LYTIC MUREIN TRANSGLYCOSYLASE-RELATED"/>
    <property type="match status" value="1"/>
</dbReference>
<organism evidence="9 10">
    <name type="scientific">Candidatus Thiodiazotropha endoloripes</name>
    <dbReference type="NCBI Taxonomy" id="1818881"/>
    <lineage>
        <taxon>Bacteria</taxon>
        <taxon>Pseudomonadati</taxon>
        <taxon>Pseudomonadota</taxon>
        <taxon>Gammaproteobacteria</taxon>
        <taxon>Chromatiales</taxon>
        <taxon>Sedimenticolaceae</taxon>
        <taxon>Candidatus Thiodiazotropha</taxon>
    </lineage>
</organism>
<dbReference type="Proteomes" id="UP000094849">
    <property type="component" value="Unassembled WGS sequence"/>
</dbReference>
<dbReference type="PANTHER" id="PTHR37423:SF1">
    <property type="entry name" value="OUTER MEMBRANE PROTEIN ASSEMBLY FACTOR BAMD"/>
    <property type="match status" value="1"/>
</dbReference>
<dbReference type="HAMAP" id="MF_00922">
    <property type="entry name" value="OM_assembly_BamD"/>
    <property type="match status" value="1"/>
</dbReference>
<dbReference type="Gene3D" id="1.25.40.10">
    <property type="entry name" value="Tetratricopeptide repeat domain"/>
    <property type="match status" value="1"/>
</dbReference>
<evidence type="ECO:0000313" key="9">
    <source>
        <dbReference type="EMBL" id="ODB95503.1"/>
    </source>
</evidence>
<proteinExistence type="inferred from homology"/>
<dbReference type="OrthoDB" id="9779191at2"/>
<comment type="similarity">
    <text evidence="6">Belongs to the BamD family.</text>
</comment>
<evidence type="ECO:0000256" key="7">
    <source>
        <dbReference type="SAM" id="SignalP"/>
    </source>
</evidence>
<dbReference type="STRING" id="1818881.A3196_01285"/>
<dbReference type="EMBL" id="LVJZ01000003">
    <property type="protein sequence ID" value="ODB95503.1"/>
    <property type="molecule type" value="Genomic_DNA"/>
</dbReference>
<evidence type="ECO:0000256" key="6">
    <source>
        <dbReference type="HAMAP-Rule" id="MF_00922"/>
    </source>
</evidence>
<keyword evidence="5 6" id="KW-0449">Lipoprotein</keyword>
<dbReference type="PROSITE" id="PS51257">
    <property type="entry name" value="PROKAR_LIPOPROTEIN"/>
    <property type="match status" value="1"/>
</dbReference>
<accession>A0A1E2ULA7</accession>
<comment type="subunit">
    <text evidence="6">Part of the Bam complex.</text>
</comment>
<dbReference type="Pfam" id="PF13525">
    <property type="entry name" value="YfiO"/>
    <property type="match status" value="1"/>
</dbReference>
<protein>
    <recommendedName>
        <fullName evidence="6">Outer membrane protein assembly factor BamD</fullName>
    </recommendedName>
</protein>
<dbReference type="GO" id="GO:0051205">
    <property type="term" value="P:protein insertion into membrane"/>
    <property type="evidence" value="ECO:0007669"/>
    <property type="project" value="UniProtKB-UniRule"/>
</dbReference>
<dbReference type="SUPFAM" id="SSF48452">
    <property type="entry name" value="TPR-like"/>
    <property type="match status" value="1"/>
</dbReference>
<feature type="signal peptide" evidence="7">
    <location>
        <begin position="1"/>
        <end position="24"/>
    </location>
</feature>
<dbReference type="GO" id="GO:1990063">
    <property type="term" value="C:Bam protein complex"/>
    <property type="evidence" value="ECO:0007669"/>
    <property type="project" value="TreeGrafter"/>
</dbReference>
<comment type="caution">
    <text evidence="9">The sequence shown here is derived from an EMBL/GenBank/DDBJ whole genome shotgun (WGS) entry which is preliminary data.</text>
</comment>
<evidence type="ECO:0000256" key="1">
    <source>
        <dbReference type="ARBA" id="ARBA00022729"/>
    </source>
</evidence>
<evidence type="ECO:0000313" key="10">
    <source>
        <dbReference type="Proteomes" id="UP000094849"/>
    </source>
</evidence>
<dbReference type="RefSeq" id="WP_069003762.1">
    <property type="nucleotide sequence ID" value="NZ_LVJW01000006.1"/>
</dbReference>
<evidence type="ECO:0000259" key="8">
    <source>
        <dbReference type="Pfam" id="PF13525"/>
    </source>
</evidence>
<evidence type="ECO:0000256" key="2">
    <source>
        <dbReference type="ARBA" id="ARBA00023136"/>
    </source>
</evidence>
<sequence>MTLKTFSTILLIMLLTGCALPEQADPTKNWSASKFYSEAKTHMLDGEYDLAIKHYNGLQARYPFGRYATQSQLDIIYAHYKNGEPDSAIAASDRFIKLNPQSRYVDYAYYMKGLANYNRNQSFLSSILPTDSSERDAGAALDSFNDFAELIRRYPDSKYSADAHQRMLYLRNNLSKYQIHIARYYMKRGAYLAAANRANRVVTQFQRTDSVLEALEIMIDAYSRLGLTELAKDAQRVLALNLENGRLTQPTSEAAE</sequence>
<keyword evidence="1 6" id="KW-0732">Signal</keyword>
<evidence type="ECO:0000256" key="3">
    <source>
        <dbReference type="ARBA" id="ARBA00023139"/>
    </source>
</evidence>
<feature type="domain" description="Outer membrane lipoprotein BamD-like" evidence="8">
    <location>
        <begin position="31"/>
        <end position="235"/>
    </location>
</feature>
<feature type="chain" id="PRO_5009354459" description="Outer membrane protein assembly factor BamD" evidence="7">
    <location>
        <begin position="25"/>
        <end position="256"/>
    </location>
</feature>
<dbReference type="AlphaFoldDB" id="A0A1E2ULA7"/>
<dbReference type="InterPro" id="IPR011990">
    <property type="entry name" value="TPR-like_helical_dom_sf"/>
</dbReference>
<dbReference type="GO" id="GO:0043165">
    <property type="term" value="P:Gram-negative-bacterium-type cell outer membrane assembly"/>
    <property type="evidence" value="ECO:0007669"/>
    <property type="project" value="UniProtKB-UniRule"/>
</dbReference>
<name>A0A1E2ULA7_9GAMM</name>
<comment type="subcellular location">
    <subcellularLocation>
        <location evidence="6">Cell outer membrane</location>
        <topology evidence="6">Lipid-anchor</topology>
    </subcellularLocation>
</comment>
<keyword evidence="10" id="KW-1185">Reference proteome</keyword>
<keyword evidence="4 6" id="KW-0998">Cell outer membrane</keyword>
<keyword evidence="3 6" id="KW-0564">Palmitate</keyword>
<keyword evidence="2 6" id="KW-0472">Membrane</keyword>
<gene>
    <name evidence="6" type="primary">bamD</name>
    <name evidence="9" type="ORF">A3196_01285</name>
</gene>
<reference evidence="9 10" key="1">
    <citation type="submission" date="2016-03" db="EMBL/GenBank/DDBJ databases">
        <title>Chemosynthetic sulphur-oxidizing symbionts of marine invertebrate animals are capable of nitrogen fixation.</title>
        <authorList>
            <person name="Petersen J.M."/>
            <person name="Kemper A."/>
            <person name="Gruber-Vodicka H."/>
            <person name="Cardini U."/>
            <person name="Geest Mvander."/>
            <person name="Kleiner M."/>
            <person name="Bulgheresi S."/>
            <person name="Fussmann M."/>
            <person name="Herbold C."/>
            <person name="Seah B.K.B."/>
            <person name="Antony C.Paul."/>
            <person name="Liu D."/>
            <person name="Belitz A."/>
            <person name="Weber M."/>
        </authorList>
    </citation>
    <scope>NUCLEOTIDE SEQUENCE [LARGE SCALE GENOMIC DNA]</scope>
    <source>
        <strain evidence="9">G_D</strain>
    </source>
</reference>
<comment type="function">
    <text evidence="6">Part of the outer membrane protein assembly complex, which is involved in assembly and insertion of beta-barrel proteins into the outer membrane.</text>
</comment>
<dbReference type="CDD" id="cd15830">
    <property type="entry name" value="BamD"/>
    <property type="match status" value="1"/>
</dbReference>
<dbReference type="NCBIfam" id="TIGR03302">
    <property type="entry name" value="OM_YfiO"/>
    <property type="match status" value="1"/>
</dbReference>
<dbReference type="InterPro" id="IPR017689">
    <property type="entry name" value="BamD"/>
</dbReference>
<dbReference type="InterPro" id="IPR039565">
    <property type="entry name" value="BamD-like"/>
</dbReference>
<evidence type="ECO:0000256" key="4">
    <source>
        <dbReference type="ARBA" id="ARBA00023237"/>
    </source>
</evidence>
<evidence type="ECO:0000256" key="5">
    <source>
        <dbReference type="ARBA" id="ARBA00023288"/>
    </source>
</evidence>